<evidence type="ECO:0000256" key="1">
    <source>
        <dbReference type="SAM" id="Phobius"/>
    </source>
</evidence>
<comment type="caution">
    <text evidence="2">The sequence shown here is derived from an EMBL/GenBank/DDBJ whole genome shotgun (WGS) entry which is preliminary data.</text>
</comment>
<proteinExistence type="predicted"/>
<protein>
    <submittedName>
        <fullName evidence="2">Uncharacterized protein</fullName>
    </submittedName>
</protein>
<dbReference type="Proteomes" id="UP001141259">
    <property type="component" value="Unassembled WGS sequence"/>
</dbReference>
<feature type="transmembrane region" description="Helical" evidence="1">
    <location>
        <begin position="32"/>
        <end position="48"/>
    </location>
</feature>
<keyword evidence="1" id="KW-1133">Transmembrane helix</keyword>
<sequence>MRVYDMRLPLAMAAVGTTFVNATGPPWWPGVAQWALTAGVIILLITNFRQLNGQRTGDAPERLDRPTGSSE</sequence>
<evidence type="ECO:0000313" key="3">
    <source>
        <dbReference type="Proteomes" id="UP001141259"/>
    </source>
</evidence>
<keyword evidence="3" id="KW-1185">Reference proteome</keyword>
<keyword evidence="1" id="KW-0812">Transmembrane</keyword>
<reference evidence="2" key="1">
    <citation type="submission" date="2022-08" db="EMBL/GenBank/DDBJ databases">
        <authorList>
            <person name="Tistechok S."/>
            <person name="Samborskyy M."/>
            <person name="Roman I."/>
        </authorList>
    </citation>
    <scope>NUCLEOTIDE SEQUENCE</scope>
    <source>
        <strain evidence="2">DSM 103496</strain>
    </source>
</reference>
<keyword evidence="1" id="KW-0472">Membrane</keyword>
<gene>
    <name evidence="2" type="ORF">NZH93_43940</name>
</gene>
<name>A0A9X2VW90_9PSEU</name>
<dbReference type="AlphaFoldDB" id="A0A9X2VW90"/>
<evidence type="ECO:0000313" key="2">
    <source>
        <dbReference type="EMBL" id="MCS7483830.1"/>
    </source>
</evidence>
<dbReference type="EMBL" id="JANYMP010000037">
    <property type="protein sequence ID" value="MCS7483830.1"/>
    <property type="molecule type" value="Genomic_DNA"/>
</dbReference>
<dbReference type="RefSeq" id="WP_259629282.1">
    <property type="nucleotide sequence ID" value="NZ_JANYMP010000037.1"/>
</dbReference>
<organism evidence="2 3">
    <name type="scientific">Umezawaea endophytica</name>
    <dbReference type="NCBI Taxonomy" id="1654476"/>
    <lineage>
        <taxon>Bacteria</taxon>
        <taxon>Bacillati</taxon>
        <taxon>Actinomycetota</taxon>
        <taxon>Actinomycetes</taxon>
        <taxon>Pseudonocardiales</taxon>
        <taxon>Pseudonocardiaceae</taxon>
        <taxon>Umezawaea</taxon>
    </lineage>
</organism>
<accession>A0A9X2VW90</accession>